<evidence type="ECO:0000313" key="2">
    <source>
        <dbReference type="EMBL" id="VDN20388.1"/>
    </source>
</evidence>
<feature type="region of interest" description="Disordered" evidence="1">
    <location>
        <begin position="1"/>
        <end position="27"/>
    </location>
</feature>
<dbReference type="Proteomes" id="UP000271889">
    <property type="component" value="Unassembled WGS sequence"/>
</dbReference>
<sequence length="74" mass="8384">MNRLWRSFDGLGKCKKSTPVSRAGPAKLLRKELDEQINVGRAQIRLPPPSPRRAATVALRRFARRGKKGQDQDM</sequence>
<protein>
    <submittedName>
        <fullName evidence="2">Uncharacterized protein</fullName>
    </submittedName>
</protein>
<dbReference type="EMBL" id="UYRV01104989">
    <property type="protein sequence ID" value="VDN20388.1"/>
    <property type="molecule type" value="Genomic_DNA"/>
</dbReference>
<reference evidence="2 3" key="1">
    <citation type="submission" date="2018-11" db="EMBL/GenBank/DDBJ databases">
        <authorList>
            <consortium name="Pathogen Informatics"/>
        </authorList>
    </citation>
    <scope>NUCLEOTIDE SEQUENCE [LARGE SCALE GENOMIC DNA]</scope>
</reference>
<gene>
    <name evidence="2" type="ORF">CGOC_LOCUS8803</name>
</gene>
<evidence type="ECO:0000256" key="1">
    <source>
        <dbReference type="SAM" id="MobiDB-lite"/>
    </source>
</evidence>
<keyword evidence="3" id="KW-1185">Reference proteome</keyword>
<proteinExistence type="predicted"/>
<evidence type="ECO:0000313" key="3">
    <source>
        <dbReference type="Proteomes" id="UP000271889"/>
    </source>
</evidence>
<name>A0A3P7MD71_CYLGO</name>
<dbReference type="AlphaFoldDB" id="A0A3P7MD71"/>
<accession>A0A3P7MD71</accession>
<organism evidence="2 3">
    <name type="scientific">Cylicostephanus goldi</name>
    <name type="common">Nematode worm</name>
    <dbReference type="NCBI Taxonomy" id="71465"/>
    <lineage>
        <taxon>Eukaryota</taxon>
        <taxon>Metazoa</taxon>
        <taxon>Ecdysozoa</taxon>
        <taxon>Nematoda</taxon>
        <taxon>Chromadorea</taxon>
        <taxon>Rhabditida</taxon>
        <taxon>Rhabditina</taxon>
        <taxon>Rhabditomorpha</taxon>
        <taxon>Strongyloidea</taxon>
        <taxon>Strongylidae</taxon>
        <taxon>Cylicostephanus</taxon>
    </lineage>
</organism>